<protein>
    <submittedName>
        <fullName evidence="2">Uncharacterized protein</fullName>
    </submittedName>
</protein>
<feature type="signal peptide" evidence="1">
    <location>
        <begin position="1"/>
        <end position="21"/>
    </location>
</feature>
<reference evidence="2" key="1">
    <citation type="submission" date="2016-02" db="EMBL/GenBank/DDBJ databases">
        <title>WGS assembly of Manihot esculenta.</title>
        <authorList>
            <person name="Bredeson J.V."/>
            <person name="Prochnik S.E."/>
            <person name="Lyons J.B."/>
            <person name="Schmutz J."/>
            <person name="Grimwood J."/>
            <person name="Vrebalov J."/>
            <person name="Bart R.S."/>
            <person name="Amuge T."/>
            <person name="Ferguson M.E."/>
            <person name="Green R."/>
            <person name="Putnam N."/>
            <person name="Stites J."/>
            <person name="Rounsley S."/>
            <person name="Rokhsar D.S."/>
        </authorList>
    </citation>
    <scope>NUCLEOTIDE SEQUENCE [LARGE SCALE GENOMIC DNA]</scope>
    <source>
        <tissue evidence="2">Leaf</tissue>
    </source>
</reference>
<gene>
    <name evidence="2" type="ORF">MANES_04G146700</name>
</gene>
<name>A0A2C9W402_MANES</name>
<organism evidence="2">
    <name type="scientific">Manihot esculenta</name>
    <name type="common">Cassava</name>
    <name type="synonym">Jatropha manihot</name>
    <dbReference type="NCBI Taxonomy" id="3983"/>
    <lineage>
        <taxon>Eukaryota</taxon>
        <taxon>Viridiplantae</taxon>
        <taxon>Streptophyta</taxon>
        <taxon>Embryophyta</taxon>
        <taxon>Tracheophyta</taxon>
        <taxon>Spermatophyta</taxon>
        <taxon>Magnoliopsida</taxon>
        <taxon>eudicotyledons</taxon>
        <taxon>Gunneridae</taxon>
        <taxon>Pentapetalae</taxon>
        <taxon>rosids</taxon>
        <taxon>fabids</taxon>
        <taxon>Malpighiales</taxon>
        <taxon>Euphorbiaceae</taxon>
        <taxon>Crotonoideae</taxon>
        <taxon>Manihoteae</taxon>
        <taxon>Manihot</taxon>
    </lineage>
</organism>
<sequence>MILILHHLYCFLLSSLSMVSCHFIGEEIQGYLIIN</sequence>
<evidence type="ECO:0000256" key="1">
    <source>
        <dbReference type="SAM" id="SignalP"/>
    </source>
</evidence>
<dbReference type="EMBL" id="CM004390">
    <property type="protein sequence ID" value="OAY53232.1"/>
    <property type="molecule type" value="Genomic_DNA"/>
</dbReference>
<keyword evidence="1" id="KW-0732">Signal</keyword>
<dbReference type="AlphaFoldDB" id="A0A2C9W402"/>
<proteinExistence type="predicted"/>
<evidence type="ECO:0000313" key="2">
    <source>
        <dbReference type="EMBL" id="OAY53232.1"/>
    </source>
</evidence>
<feature type="chain" id="PRO_5012632559" evidence="1">
    <location>
        <begin position="22"/>
        <end position="35"/>
    </location>
</feature>
<accession>A0A2C9W402</accession>